<evidence type="ECO:0000256" key="7">
    <source>
        <dbReference type="ARBA" id="ARBA00022837"/>
    </source>
</evidence>
<dbReference type="PANTHER" id="PTHR15136">
    <property type="entry name" value="STROMAL INTERACTION MOLECULE HOMOLOG"/>
    <property type="match status" value="1"/>
</dbReference>
<reference evidence="14" key="3">
    <citation type="journal article" date="2014" name="Nature">
        <title>Elephant shark genome provides unique insights into gnathostome evolution.</title>
        <authorList>
            <consortium name="International Elephant Shark Genome Sequencing Consortium"/>
            <person name="Venkatesh B."/>
            <person name="Lee A.P."/>
            <person name="Ravi V."/>
            <person name="Maurya A.K."/>
            <person name="Lian M.M."/>
            <person name="Swann J.B."/>
            <person name="Ohta Y."/>
            <person name="Flajnik M.F."/>
            <person name="Sutoh Y."/>
            <person name="Kasahara M."/>
            <person name="Hoon S."/>
            <person name="Gangu V."/>
            <person name="Roy S.W."/>
            <person name="Irimia M."/>
            <person name="Korzh V."/>
            <person name="Kondrychyn I."/>
            <person name="Lim Z.W."/>
            <person name="Tay B.H."/>
            <person name="Tohari S."/>
            <person name="Kong K.W."/>
            <person name="Ho S."/>
            <person name="Lorente-Galdos B."/>
            <person name="Quilez J."/>
            <person name="Marques-Bonet T."/>
            <person name="Raney B.J."/>
            <person name="Ingham P.W."/>
            <person name="Tay A."/>
            <person name="Hillier L.W."/>
            <person name="Minx P."/>
            <person name="Boehm T."/>
            <person name="Wilson R.K."/>
            <person name="Brenner S."/>
            <person name="Warren W.C."/>
        </authorList>
    </citation>
    <scope>NUCLEOTIDE SEQUENCE [LARGE SCALE GENOMIC DNA]</scope>
</reference>
<keyword evidence="9" id="KW-0175">Coiled coil</keyword>
<dbReference type="GeneTree" id="ENSGT00390000000214"/>
<sequence>MGRKPECFRNGDEPNKQCFEPVTELSFFCADFCRIDEASCHNEAEVLRFEAIMSIHEQMDDDANGNVDVEESDEFLREDLNYQDAAAKHSTFHAGDKLISVEDLWKSWKASEVYNWTGEEVIEWLIAYVELPQYEEHFRKLHISGHDMPRSVTAPPTPFPHM</sequence>
<evidence type="ECO:0000259" key="12">
    <source>
        <dbReference type="PROSITE" id="PS50105"/>
    </source>
</evidence>
<accession>A0A4W3GD73</accession>
<dbReference type="GO" id="GO:0051049">
    <property type="term" value="P:regulation of transport"/>
    <property type="evidence" value="ECO:0007669"/>
    <property type="project" value="UniProtKB-ARBA"/>
</dbReference>
<dbReference type="AlphaFoldDB" id="A0A4W3GD73"/>
<dbReference type="Gene3D" id="1.10.238.180">
    <property type="match status" value="1"/>
</dbReference>
<dbReference type="GO" id="GO:0005783">
    <property type="term" value="C:endoplasmic reticulum"/>
    <property type="evidence" value="ECO:0007669"/>
    <property type="project" value="TreeGrafter"/>
</dbReference>
<evidence type="ECO:0000256" key="5">
    <source>
        <dbReference type="ARBA" id="ARBA00022723"/>
    </source>
</evidence>
<dbReference type="GO" id="GO:0002115">
    <property type="term" value="P:store-operated calcium entry"/>
    <property type="evidence" value="ECO:0007669"/>
    <property type="project" value="TreeGrafter"/>
</dbReference>
<keyword evidence="4" id="KW-0812">Transmembrane</keyword>
<keyword evidence="2" id="KW-0813">Transport</keyword>
<organism evidence="13 14">
    <name type="scientific">Callorhinchus milii</name>
    <name type="common">Ghost shark</name>
    <dbReference type="NCBI Taxonomy" id="7868"/>
    <lineage>
        <taxon>Eukaryota</taxon>
        <taxon>Metazoa</taxon>
        <taxon>Chordata</taxon>
        <taxon>Craniata</taxon>
        <taxon>Vertebrata</taxon>
        <taxon>Chondrichthyes</taxon>
        <taxon>Holocephali</taxon>
        <taxon>Chimaeriformes</taxon>
        <taxon>Callorhinchidae</taxon>
        <taxon>Callorhinchus</taxon>
    </lineage>
</organism>
<dbReference type="SUPFAM" id="SSF47769">
    <property type="entry name" value="SAM/Pointed domain"/>
    <property type="match status" value="1"/>
</dbReference>
<dbReference type="InterPro" id="IPR037608">
    <property type="entry name" value="STIM1/2"/>
</dbReference>
<keyword evidence="10" id="KW-0406">Ion transport</keyword>
<dbReference type="STRING" id="7868.ENSCMIP00000000767"/>
<keyword evidence="11" id="KW-0472">Membrane</keyword>
<dbReference type="InterPro" id="IPR013761">
    <property type="entry name" value="SAM/pointed_sf"/>
</dbReference>
<reference evidence="14" key="2">
    <citation type="journal article" date="2007" name="PLoS Biol.">
        <title>Survey sequencing and comparative analysis of the elephant shark (Callorhinchus milii) genome.</title>
        <authorList>
            <person name="Venkatesh B."/>
            <person name="Kirkness E.F."/>
            <person name="Loh Y.H."/>
            <person name="Halpern A.L."/>
            <person name="Lee A.P."/>
            <person name="Johnson J."/>
            <person name="Dandona N."/>
            <person name="Viswanathan L.D."/>
            <person name="Tay A."/>
            <person name="Venter J.C."/>
            <person name="Strausberg R.L."/>
            <person name="Brenner S."/>
        </authorList>
    </citation>
    <scope>NUCLEOTIDE SEQUENCE [LARGE SCALE GENOMIC DNA]</scope>
</reference>
<evidence type="ECO:0000256" key="6">
    <source>
        <dbReference type="ARBA" id="ARBA00022729"/>
    </source>
</evidence>
<proteinExistence type="predicted"/>
<evidence type="ECO:0000256" key="4">
    <source>
        <dbReference type="ARBA" id="ARBA00022692"/>
    </source>
</evidence>
<feature type="domain" description="SAM" evidence="12">
    <location>
        <begin position="116"/>
        <end position="145"/>
    </location>
</feature>
<keyword evidence="3" id="KW-0109">Calcium transport</keyword>
<keyword evidence="6" id="KW-0732">Signal</keyword>
<evidence type="ECO:0000256" key="10">
    <source>
        <dbReference type="ARBA" id="ARBA00023065"/>
    </source>
</evidence>
<evidence type="ECO:0000256" key="9">
    <source>
        <dbReference type="ARBA" id="ARBA00023054"/>
    </source>
</evidence>
<protein>
    <submittedName>
        <fullName evidence="13">Stromal interaction molecule 1-like</fullName>
    </submittedName>
</protein>
<keyword evidence="7" id="KW-0106">Calcium</keyword>
<evidence type="ECO:0000313" key="14">
    <source>
        <dbReference type="Proteomes" id="UP000314986"/>
    </source>
</evidence>
<evidence type="ECO:0000256" key="3">
    <source>
        <dbReference type="ARBA" id="ARBA00022568"/>
    </source>
</evidence>
<dbReference type="Gene3D" id="1.10.150.50">
    <property type="entry name" value="Transcription Factor, Ets-1"/>
    <property type="match status" value="1"/>
</dbReference>
<dbReference type="InterPro" id="IPR057835">
    <property type="entry name" value="EF-hand_STIM1/2"/>
</dbReference>
<dbReference type="InParanoid" id="A0A4W3GD73"/>
<reference evidence="14" key="1">
    <citation type="journal article" date="2006" name="Science">
        <title>Ancient noncoding elements conserved in the human genome.</title>
        <authorList>
            <person name="Venkatesh B."/>
            <person name="Kirkness E.F."/>
            <person name="Loh Y.H."/>
            <person name="Halpern A.L."/>
            <person name="Lee A.P."/>
            <person name="Johnson J."/>
            <person name="Dandona N."/>
            <person name="Viswanathan L.D."/>
            <person name="Tay A."/>
            <person name="Venter J.C."/>
            <person name="Strausberg R.L."/>
            <person name="Brenner S."/>
        </authorList>
    </citation>
    <scope>NUCLEOTIDE SEQUENCE [LARGE SCALE GENOMIC DNA]</scope>
</reference>
<dbReference type="Proteomes" id="UP000314986">
    <property type="component" value="Unassembled WGS sequence"/>
</dbReference>
<dbReference type="GO" id="GO:0005246">
    <property type="term" value="F:calcium channel regulator activity"/>
    <property type="evidence" value="ECO:0007669"/>
    <property type="project" value="InterPro"/>
</dbReference>
<name>A0A4W3GD73_CALMI</name>
<reference evidence="13" key="5">
    <citation type="submission" date="2025-09" db="UniProtKB">
        <authorList>
            <consortium name="Ensembl"/>
        </authorList>
    </citation>
    <scope>IDENTIFICATION</scope>
</reference>
<dbReference type="PANTHER" id="PTHR15136:SF9">
    <property type="entry name" value="STROMAL INTERACTION MOLECULE 1"/>
    <property type="match status" value="1"/>
</dbReference>
<dbReference type="GO" id="GO:0006874">
    <property type="term" value="P:intracellular calcium ion homeostasis"/>
    <property type="evidence" value="ECO:0007669"/>
    <property type="project" value="TreeGrafter"/>
</dbReference>
<dbReference type="PROSITE" id="PS50105">
    <property type="entry name" value="SAM_DOMAIN"/>
    <property type="match status" value="1"/>
</dbReference>
<dbReference type="Pfam" id="PF07647">
    <property type="entry name" value="SAM_2"/>
    <property type="match status" value="1"/>
</dbReference>
<reference evidence="13" key="4">
    <citation type="submission" date="2025-08" db="UniProtKB">
        <authorList>
            <consortium name="Ensembl"/>
        </authorList>
    </citation>
    <scope>IDENTIFICATION</scope>
</reference>
<dbReference type="GO" id="GO:0005886">
    <property type="term" value="C:plasma membrane"/>
    <property type="evidence" value="ECO:0007669"/>
    <property type="project" value="TreeGrafter"/>
</dbReference>
<comment type="subcellular location">
    <subcellularLocation>
        <location evidence="1">Membrane</location>
        <topology evidence="1">Single-pass type I membrane protein</topology>
    </subcellularLocation>
</comment>
<keyword evidence="5" id="KW-0479">Metal-binding</keyword>
<dbReference type="InterPro" id="IPR001660">
    <property type="entry name" value="SAM"/>
</dbReference>
<dbReference type="OMA" id="DEASCHN"/>
<evidence type="ECO:0000313" key="13">
    <source>
        <dbReference type="Ensembl" id="ENSCMIP00000000767.1"/>
    </source>
</evidence>
<evidence type="ECO:0000256" key="11">
    <source>
        <dbReference type="ARBA" id="ARBA00023136"/>
    </source>
</evidence>
<dbReference type="Ensembl" id="ENSCMIT00000000816.1">
    <property type="protein sequence ID" value="ENSCMIP00000000767.1"/>
    <property type="gene ID" value="ENSCMIG00000000533.1"/>
</dbReference>
<dbReference type="FunFam" id="1.10.238.180:FF:000001">
    <property type="entry name" value="Stromal interaction molecule 1"/>
    <property type="match status" value="1"/>
</dbReference>
<evidence type="ECO:0000256" key="2">
    <source>
        <dbReference type="ARBA" id="ARBA00022448"/>
    </source>
</evidence>
<keyword evidence="14" id="KW-1185">Reference proteome</keyword>
<dbReference type="GO" id="GO:0005509">
    <property type="term" value="F:calcium ion binding"/>
    <property type="evidence" value="ECO:0007669"/>
    <property type="project" value="TreeGrafter"/>
</dbReference>
<evidence type="ECO:0000256" key="1">
    <source>
        <dbReference type="ARBA" id="ARBA00004479"/>
    </source>
</evidence>
<dbReference type="Pfam" id="PF25578">
    <property type="entry name" value="EF-hand_STIM1"/>
    <property type="match status" value="1"/>
</dbReference>
<keyword evidence="8" id="KW-1133">Transmembrane helix</keyword>
<evidence type="ECO:0000256" key="8">
    <source>
        <dbReference type="ARBA" id="ARBA00022989"/>
    </source>
</evidence>